<dbReference type="AlphaFoldDB" id="N6WMW4"/>
<reference evidence="4 5" key="1">
    <citation type="journal article" date="2013" name="Genome Announc.">
        <title>Genome Sequence of the Polycyclic Aromatic Hydrocarbon-Degrading Bacterium Strain Marinobacter nanhaiticus D15-8WT.</title>
        <authorList>
            <person name="Cui Z."/>
            <person name="Gao W."/>
            <person name="Li Q."/>
            <person name="Xu G."/>
            <person name="Zheng L."/>
        </authorList>
    </citation>
    <scope>NUCLEOTIDE SEQUENCE [LARGE SCALE GENOMIC DNA]</scope>
    <source>
        <strain evidence="4 5">D15-8W</strain>
    </source>
</reference>
<dbReference type="PATRIC" id="fig|626887.3.peg.3101"/>
<dbReference type="Proteomes" id="UP000013165">
    <property type="component" value="Unassembled WGS sequence"/>
</dbReference>
<name>N6WMW4_9GAMM</name>
<dbReference type="InterPro" id="IPR036286">
    <property type="entry name" value="LexA/Signal_pep-like_sf"/>
</dbReference>
<keyword evidence="2" id="KW-0378">Hydrolase</keyword>
<evidence type="ECO:0000313" key="5">
    <source>
        <dbReference type="Proteomes" id="UP000013165"/>
    </source>
</evidence>
<dbReference type="SUPFAM" id="SSF51306">
    <property type="entry name" value="LexA/Signal peptidase"/>
    <property type="match status" value="1"/>
</dbReference>
<evidence type="ECO:0000313" key="4">
    <source>
        <dbReference type="EMBL" id="ENO12821.1"/>
    </source>
</evidence>
<dbReference type="InterPro" id="IPR015927">
    <property type="entry name" value="Peptidase_S24_S26A/B/C"/>
</dbReference>
<dbReference type="OrthoDB" id="6183704at2"/>
<dbReference type="GO" id="GO:0006508">
    <property type="term" value="P:proteolysis"/>
    <property type="evidence" value="ECO:0007669"/>
    <property type="project" value="UniProtKB-KW"/>
</dbReference>
<dbReference type="PROSITE" id="PS00501">
    <property type="entry name" value="SPASE_I_1"/>
    <property type="match status" value="1"/>
</dbReference>
<dbReference type="GO" id="GO:0004252">
    <property type="term" value="F:serine-type endopeptidase activity"/>
    <property type="evidence" value="ECO:0007669"/>
    <property type="project" value="InterPro"/>
</dbReference>
<dbReference type="CDD" id="cd06462">
    <property type="entry name" value="Peptidase_S24_S26"/>
    <property type="match status" value="1"/>
</dbReference>
<accession>N6WMW4</accession>
<dbReference type="Pfam" id="PF00717">
    <property type="entry name" value="Peptidase_S24"/>
    <property type="match status" value="1"/>
</dbReference>
<dbReference type="eggNOG" id="COG2932">
    <property type="taxonomic scope" value="Bacteria"/>
</dbReference>
<organism evidence="4 5">
    <name type="scientific">Marinobacter nanhaiticus D15-8W</name>
    <dbReference type="NCBI Taxonomy" id="626887"/>
    <lineage>
        <taxon>Bacteria</taxon>
        <taxon>Pseudomonadati</taxon>
        <taxon>Pseudomonadota</taxon>
        <taxon>Gammaproteobacteria</taxon>
        <taxon>Pseudomonadales</taxon>
        <taxon>Marinobacteraceae</taxon>
        <taxon>Marinobacter</taxon>
    </lineage>
</organism>
<dbReference type="InterPro" id="IPR019756">
    <property type="entry name" value="Pept_S26A_signal_pept_1_Ser-AS"/>
</dbReference>
<dbReference type="Gene3D" id="2.10.109.10">
    <property type="entry name" value="Umud Fragment, subunit A"/>
    <property type="match status" value="1"/>
</dbReference>
<proteinExistence type="predicted"/>
<evidence type="ECO:0000259" key="3">
    <source>
        <dbReference type="Pfam" id="PF00717"/>
    </source>
</evidence>
<gene>
    <name evidence="4" type="ORF">J057_15525</name>
</gene>
<evidence type="ECO:0000256" key="1">
    <source>
        <dbReference type="ARBA" id="ARBA00022670"/>
    </source>
</evidence>
<dbReference type="STRING" id="626887.J057_15525"/>
<feature type="domain" description="Peptidase S24/S26A/S26B/S26C" evidence="3">
    <location>
        <begin position="5"/>
        <end position="73"/>
    </location>
</feature>
<comment type="caution">
    <text evidence="4">The sequence shown here is derived from an EMBL/GenBank/DDBJ whole genome shotgun (WGS) entry which is preliminary data.</text>
</comment>
<sequence length="131" mass="14184">MRLRLYKVTGHSMLPALADGDFVLAFRCARQALEAGDRVVVDHPEFGRIIKRVDRILPGGDLNISGDNPAMSTHSERLGQIPRERVAGKVLMVIRGPGLSRLNTVMNGAPAAERVTTQCPQDTNASGSVRP</sequence>
<evidence type="ECO:0000256" key="2">
    <source>
        <dbReference type="ARBA" id="ARBA00022801"/>
    </source>
</evidence>
<dbReference type="HOGENOM" id="CLU_158568_0_0_6"/>
<dbReference type="RefSeq" id="WP_004581051.1">
    <property type="nucleotide sequence ID" value="NZ_AP028878.1"/>
</dbReference>
<dbReference type="GO" id="GO:0016020">
    <property type="term" value="C:membrane"/>
    <property type="evidence" value="ECO:0007669"/>
    <property type="project" value="InterPro"/>
</dbReference>
<keyword evidence="5" id="KW-1185">Reference proteome</keyword>
<protein>
    <recommendedName>
        <fullName evidence="3">Peptidase S24/S26A/S26B/S26C domain-containing protein</fullName>
    </recommendedName>
</protein>
<keyword evidence="1" id="KW-0645">Protease</keyword>
<dbReference type="EMBL" id="APLQ01000014">
    <property type="protein sequence ID" value="ENO12821.1"/>
    <property type="molecule type" value="Genomic_DNA"/>
</dbReference>